<dbReference type="Proteomes" id="UP000204602">
    <property type="component" value="Segment"/>
</dbReference>
<dbReference type="KEGG" id="vg:26633291"/>
<name>A0A0K2D011_9CAUD</name>
<evidence type="ECO:0000256" key="1">
    <source>
        <dbReference type="SAM" id="Phobius"/>
    </source>
</evidence>
<proteinExistence type="predicted"/>
<keyword evidence="1" id="KW-0812">Transmembrane</keyword>
<protein>
    <submittedName>
        <fullName evidence="2">Uncharacterized protein</fullName>
    </submittedName>
</protein>
<dbReference type="GeneID" id="26633291"/>
<keyword evidence="3" id="KW-1185">Reference proteome</keyword>
<evidence type="ECO:0000313" key="3">
    <source>
        <dbReference type="Proteomes" id="UP000204602"/>
    </source>
</evidence>
<keyword evidence="1" id="KW-0472">Membrane</keyword>
<dbReference type="RefSeq" id="YP_009207024.1">
    <property type="nucleotide sequence ID" value="NC_028890.1"/>
</dbReference>
<keyword evidence="1" id="KW-1133">Transmembrane helix</keyword>
<accession>A0A0K2D011</accession>
<reference evidence="2 3" key="1">
    <citation type="journal article" date="2015" name="Genome Announc.">
        <title>Complete Genome Sequence of Bacillus cereus Group Phage TsarBomba.</title>
        <authorList>
            <person name="Erill I."/>
            <person name="Caruso S.M."/>
        </authorList>
    </citation>
    <scope>NUCLEOTIDE SEQUENCE [LARGE SCALE GENOMIC DNA]</scope>
</reference>
<dbReference type="EMBL" id="KT224359">
    <property type="protein sequence ID" value="ALA13080.1"/>
    <property type="molecule type" value="Genomic_DNA"/>
</dbReference>
<sequence length="62" mass="6887">MDMNPMEVIGAVFAVIGMVVAFLVLLMFAPGFLIIGAILAAGFAGWHWEGKRQERERDKNNH</sequence>
<gene>
    <name evidence="2" type="ORF">TSARBOMBA_209</name>
</gene>
<feature type="transmembrane region" description="Helical" evidence="1">
    <location>
        <begin position="12"/>
        <end position="45"/>
    </location>
</feature>
<organism evidence="2 3">
    <name type="scientific">Bacillus phage TsarBomba</name>
    <dbReference type="NCBI Taxonomy" id="1690456"/>
    <lineage>
        <taxon>Viruses</taxon>
        <taxon>Duplodnaviria</taxon>
        <taxon>Heunggongvirae</taxon>
        <taxon>Uroviricota</taxon>
        <taxon>Caudoviricetes</taxon>
        <taxon>Herelleviridae</taxon>
        <taxon>Bastillevirinae</taxon>
        <taxon>Tsarbombavirus</taxon>
        <taxon>Tsarbombavirus tsarbomba</taxon>
    </lineage>
</organism>
<evidence type="ECO:0000313" key="2">
    <source>
        <dbReference type="EMBL" id="ALA13080.1"/>
    </source>
</evidence>